<dbReference type="Proteomes" id="UP000694844">
    <property type="component" value="Chromosome 10"/>
</dbReference>
<organism evidence="2 3">
    <name type="scientific">Crassostrea virginica</name>
    <name type="common">Eastern oyster</name>
    <dbReference type="NCBI Taxonomy" id="6565"/>
    <lineage>
        <taxon>Eukaryota</taxon>
        <taxon>Metazoa</taxon>
        <taxon>Spiralia</taxon>
        <taxon>Lophotrochozoa</taxon>
        <taxon>Mollusca</taxon>
        <taxon>Bivalvia</taxon>
        <taxon>Autobranchia</taxon>
        <taxon>Pteriomorphia</taxon>
        <taxon>Ostreida</taxon>
        <taxon>Ostreoidea</taxon>
        <taxon>Ostreidae</taxon>
        <taxon>Crassostrea</taxon>
    </lineage>
</organism>
<keyword evidence="1" id="KW-1133">Transmembrane helix</keyword>
<keyword evidence="2" id="KW-1185">Reference proteome</keyword>
<accession>A0A8B8C8Z1</accession>
<proteinExistence type="predicted"/>
<evidence type="ECO:0000313" key="3">
    <source>
        <dbReference type="RefSeq" id="XP_022311236.1"/>
    </source>
</evidence>
<name>A0A8B8C8Z1_CRAVI</name>
<protein>
    <submittedName>
        <fullName evidence="3">Transient receptor potential cation channel subfamily M member 8-like</fullName>
    </submittedName>
</protein>
<dbReference type="RefSeq" id="XP_022311236.1">
    <property type="nucleotide sequence ID" value="XM_022455528.1"/>
</dbReference>
<evidence type="ECO:0000256" key="1">
    <source>
        <dbReference type="SAM" id="Phobius"/>
    </source>
</evidence>
<reference evidence="3" key="1">
    <citation type="submission" date="2025-08" db="UniProtKB">
        <authorList>
            <consortium name="RefSeq"/>
        </authorList>
    </citation>
    <scope>IDENTIFICATION</scope>
    <source>
        <tissue evidence="3">Whole sample</tissue>
    </source>
</reference>
<dbReference type="GeneID" id="111116533"/>
<dbReference type="OrthoDB" id="6154571at2759"/>
<feature type="transmembrane region" description="Helical" evidence="1">
    <location>
        <begin position="15"/>
        <end position="36"/>
    </location>
</feature>
<dbReference type="GO" id="GO:0005886">
    <property type="term" value="C:plasma membrane"/>
    <property type="evidence" value="ECO:0007669"/>
    <property type="project" value="TreeGrafter"/>
</dbReference>
<dbReference type="AlphaFoldDB" id="A0A8B8C8Z1"/>
<dbReference type="InterPro" id="IPR050927">
    <property type="entry name" value="TRPM"/>
</dbReference>
<dbReference type="GO" id="GO:0099604">
    <property type="term" value="F:ligand-gated calcium channel activity"/>
    <property type="evidence" value="ECO:0007669"/>
    <property type="project" value="TreeGrafter"/>
</dbReference>
<dbReference type="KEGG" id="cvn:111116533"/>
<dbReference type="PANTHER" id="PTHR13800">
    <property type="entry name" value="TRANSIENT RECEPTOR POTENTIAL CATION CHANNEL, SUBFAMILY M, MEMBER 6"/>
    <property type="match status" value="1"/>
</dbReference>
<evidence type="ECO:0000313" key="2">
    <source>
        <dbReference type="Proteomes" id="UP000694844"/>
    </source>
</evidence>
<dbReference type="PANTHER" id="PTHR13800:SF12">
    <property type="entry name" value="TRANSIENT RECEPTOR POTENTIAL CATION CHANNEL SUBFAMILY M MEMBER-LIKE 2"/>
    <property type="match status" value="1"/>
</dbReference>
<gene>
    <name evidence="3" type="primary">LOC111116533</name>
</gene>
<keyword evidence="1" id="KW-0472">Membrane</keyword>
<keyword evidence="1" id="KW-0812">Transmembrane</keyword>
<sequence length="135" mass="16064">MWESGAMERCPEKDWTVSAVTGVYLLLSNLLLVNLVKAMFSYTFERVQENSEKLWRFERYTVINDYDWRIPSPINLIFLPYRFCCCPTKEECCLQKCRGACNRKAVEKEKNKKKAEEAYRENFQKIIAYSIHNKI</sequence>